<organism evidence="2 3">
    <name type="scientific">Lacticaseibacillus paracasei</name>
    <name type="common">Lactobacillus paracasei</name>
    <dbReference type="NCBI Taxonomy" id="1597"/>
    <lineage>
        <taxon>Bacteria</taxon>
        <taxon>Bacillati</taxon>
        <taxon>Bacillota</taxon>
        <taxon>Bacilli</taxon>
        <taxon>Lactobacillales</taxon>
        <taxon>Lactobacillaceae</taxon>
        <taxon>Lacticaseibacillus</taxon>
    </lineage>
</organism>
<comment type="caution">
    <text evidence="2">The sequence shown here is derived from an EMBL/GenBank/DDBJ whole genome shotgun (WGS) entry which is preliminary data.</text>
</comment>
<reference evidence="3" key="1">
    <citation type="submission" date="2023-07" db="EMBL/GenBank/DDBJ databases">
        <title>Lacticaseibacillus paracasei KCKM 0992.</title>
        <authorList>
            <person name="Kim T.W."/>
        </authorList>
    </citation>
    <scope>NUCLEOTIDE SEQUENCE [LARGE SCALE GENOMIC DNA]</scope>
    <source>
        <strain evidence="3">KCKM 0992</strain>
    </source>
</reference>
<gene>
    <name evidence="2" type="ORF">RF672_10050</name>
</gene>
<dbReference type="RefSeq" id="WP_194959179.1">
    <property type="nucleotide sequence ID" value="NZ_CP133786.1"/>
</dbReference>
<proteinExistence type="predicted"/>
<dbReference type="InterPro" id="IPR006520">
    <property type="entry name" value="Dit_BPSPP_N"/>
</dbReference>
<dbReference type="Pfam" id="PF05709">
    <property type="entry name" value="Sipho_tail"/>
    <property type="match status" value="1"/>
</dbReference>
<protein>
    <submittedName>
        <fullName evidence="2">Phage tail family protein</fullName>
    </submittedName>
</protein>
<feature type="domain" description="Siphovirus-type tail component RIFT-related" evidence="1">
    <location>
        <begin position="25"/>
        <end position="118"/>
    </location>
</feature>
<accession>A0ABD5D120</accession>
<dbReference type="EMBL" id="JAVKVH010000001">
    <property type="protein sequence ID" value="MDR7624960.1"/>
    <property type="molecule type" value="Genomic_DNA"/>
</dbReference>
<name>A0ABD5D120_LACPA</name>
<evidence type="ECO:0000259" key="1">
    <source>
        <dbReference type="Pfam" id="PF05709"/>
    </source>
</evidence>
<dbReference type="Gene3D" id="2.40.30.200">
    <property type="match status" value="1"/>
</dbReference>
<evidence type="ECO:0000313" key="3">
    <source>
        <dbReference type="Proteomes" id="UP001268544"/>
    </source>
</evidence>
<sequence length="759" mass="82451">MANLIFGGHKIGSSSLQFSAARGVFSEVENTTQPVGSGDGEMFIRSRLKSRIIPVTYDFVALSRREFERQLAPLLYSSGVQKLIIDDRPDEFWYAKVDGKIDMDRAYFLGTGTINFLVPDGIAHSVATKTADNMPYKDTSNLLLEDPVGTQVATGDDWLITTIGHFNGKPGKQYTASVNLEQLDNTVSFQAWTGDANGVRQNLISTVAFSATGKATITFIAPENIDYSTILLQLACFNGNASGSYSWSETKVELGDKATPYKDVPVNLVTGSGGTFTGWSGYTSIAHWFVDAMAFAPNASSHVLAGQSFTDNSNSTVYTFSFLAKADTAGDKAHCELFGSVGASDFTLTTSWQLFIAKLTYTTARRVYVGAAQGNKGSIYIARPKLEIGTTASPWSPNPADPEYYTNTITVTNSGTVPVPVKVTSQFSSDDGFLGLTLNGRYYQVGNTKEVNGITYDDSQMLVKTRPTIDKYILNDSSFAVIPADQGVMTQTGSVAIYPDSSTPLGITTPSDFGPNNNGPHGPSLIYQLPADSNGALGAVNCILRMHAGLGALSTNLPSDTRQVGQICMTIYDANKNAMARILYSDMSQTTSDFTVRYDLNGAKVHEEDFSNTPGFTGHCYIRKSGSQFIFAWGGESGGTAQTYTCEELADTKVMYVSFNFLQWADVPLPHYFGLIEWNFEKDYVDLYKDLPNYFKAGDIVTLDSSTNLLTINQYTDWDRVDIGSQPLLAPPGQSTLGIVVSPWANLPAVSTELREGWL</sequence>
<dbReference type="InterPro" id="IPR008841">
    <property type="entry name" value="Siphovirus-type_tail_N"/>
</dbReference>
<evidence type="ECO:0000313" key="2">
    <source>
        <dbReference type="EMBL" id="MDR7624960.1"/>
    </source>
</evidence>
<dbReference type="AlphaFoldDB" id="A0ABD5D120"/>
<dbReference type="NCBIfam" id="TIGR01633">
    <property type="entry name" value="phi3626_gp14_N"/>
    <property type="match status" value="1"/>
</dbReference>
<dbReference type="Proteomes" id="UP001268544">
    <property type="component" value="Unassembled WGS sequence"/>
</dbReference>